<evidence type="ECO:0000313" key="7">
    <source>
        <dbReference type="Proteomes" id="UP000190092"/>
    </source>
</evidence>
<dbReference type="InterPro" id="IPR036388">
    <property type="entry name" value="WH-like_DNA-bd_sf"/>
</dbReference>
<dbReference type="SUPFAM" id="SSF52172">
    <property type="entry name" value="CheY-like"/>
    <property type="match status" value="1"/>
</dbReference>
<sequence>MRVLIVEDNETFAGILADHLQRAGFDSDVALCAKAAREAVESVKYAAVILDLGLPDADGLSFLRLLRDAGHAMPVLITTARNSLDDKVRGLREGADDYLAKPFSADELIARLQALLRRPGVLLKDVLKAGDVALALDNRQVNVAGRVLPMRLRETVLLEILMRHHGAVVPRRYLEAQLFGMEGEQETNTVDVYIHRLRRQLQEAGATVQIHTIRGVGYMIAALPQVVGVG</sequence>
<dbReference type="GO" id="GO:0005829">
    <property type="term" value="C:cytosol"/>
    <property type="evidence" value="ECO:0007669"/>
    <property type="project" value="TreeGrafter"/>
</dbReference>
<feature type="modified residue" description="4-aspartylphosphate" evidence="2">
    <location>
        <position position="51"/>
    </location>
</feature>
<dbReference type="PROSITE" id="PS51755">
    <property type="entry name" value="OMPR_PHOB"/>
    <property type="match status" value="1"/>
</dbReference>
<evidence type="ECO:0000256" key="2">
    <source>
        <dbReference type="PROSITE-ProRule" id="PRU00169"/>
    </source>
</evidence>
<keyword evidence="7" id="KW-1185">Reference proteome</keyword>
<dbReference type="Gene3D" id="6.10.250.690">
    <property type="match status" value="1"/>
</dbReference>
<keyword evidence="2" id="KW-0597">Phosphoprotein</keyword>
<evidence type="ECO:0000313" key="6">
    <source>
        <dbReference type="EMBL" id="SJZ85534.1"/>
    </source>
</evidence>
<dbReference type="GO" id="GO:0006355">
    <property type="term" value="P:regulation of DNA-templated transcription"/>
    <property type="evidence" value="ECO:0007669"/>
    <property type="project" value="InterPro"/>
</dbReference>
<dbReference type="Pfam" id="PF00072">
    <property type="entry name" value="Response_reg"/>
    <property type="match status" value="1"/>
</dbReference>
<evidence type="ECO:0000256" key="3">
    <source>
        <dbReference type="PROSITE-ProRule" id="PRU01091"/>
    </source>
</evidence>
<dbReference type="InterPro" id="IPR011006">
    <property type="entry name" value="CheY-like_superfamily"/>
</dbReference>
<dbReference type="InterPro" id="IPR001789">
    <property type="entry name" value="Sig_transdc_resp-reg_receiver"/>
</dbReference>
<feature type="domain" description="OmpR/PhoB-type" evidence="5">
    <location>
        <begin position="124"/>
        <end position="222"/>
    </location>
</feature>
<feature type="domain" description="Response regulatory" evidence="4">
    <location>
        <begin position="2"/>
        <end position="116"/>
    </location>
</feature>
<evidence type="ECO:0000256" key="1">
    <source>
        <dbReference type="ARBA" id="ARBA00023125"/>
    </source>
</evidence>
<dbReference type="PANTHER" id="PTHR48111:SF36">
    <property type="entry name" value="TRANSCRIPTIONAL REGULATORY PROTEIN CUTR"/>
    <property type="match status" value="1"/>
</dbReference>
<dbReference type="OrthoDB" id="9802426at2"/>
<dbReference type="Gene3D" id="3.40.50.2300">
    <property type="match status" value="1"/>
</dbReference>
<feature type="DNA-binding region" description="OmpR/PhoB-type" evidence="3">
    <location>
        <begin position="124"/>
        <end position="222"/>
    </location>
</feature>
<dbReference type="GO" id="GO:0032993">
    <property type="term" value="C:protein-DNA complex"/>
    <property type="evidence" value="ECO:0007669"/>
    <property type="project" value="TreeGrafter"/>
</dbReference>
<protein>
    <submittedName>
        <fullName evidence="6">DNA-binding response regulator, OmpR family, contains REC and winged-helix (WHTH) domain</fullName>
    </submittedName>
</protein>
<dbReference type="Proteomes" id="UP000190092">
    <property type="component" value="Unassembled WGS sequence"/>
</dbReference>
<name>A0A1T4P1Y0_9HYPH</name>
<dbReference type="AlphaFoldDB" id="A0A1T4P1Y0"/>
<dbReference type="GO" id="GO:0000976">
    <property type="term" value="F:transcription cis-regulatory region binding"/>
    <property type="evidence" value="ECO:0007669"/>
    <property type="project" value="TreeGrafter"/>
</dbReference>
<dbReference type="InterPro" id="IPR039420">
    <property type="entry name" value="WalR-like"/>
</dbReference>
<evidence type="ECO:0000259" key="5">
    <source>
        <dbReference type="PROSITE" id="PS51755"/>
    </source>
</evidence>
<dbReference type="SMART" id="SM00862">
    <property type="entry name" value="Trans_reg_C"/>
    <property type="match status" value="1"/>
</dbReference>
<dbReference type="PROSITE" id="PS50110">
    <property type="entry name" value="RESPONSE_REGULATORY"/>
    <property type="match status" value="1"/>
</dbReference>
<dbReference type="Pfam" id="PF00486">
    <property type="entry name" value="Trans_reg_C"/>
    <property type="match status" value="1"/>
</dbReference>
<gene>
    <name evidence="6" type="ORF">SAMN02745126_02570</name>
</gene>
<dbReference type="InterPro" id="IPR001867">
    <property type="entry name" value="OmpR/PhoB-type_DNA-bd"/>
</dbReference>
<dbReference type="GO" id="GO:0000156">
    <property type="term" value="F:phosphorelay response regulator activity"/>
    <property type="evidence" value="ECO:0007669"/>
    <property type="project" value="TreeGrafter"/>
</dbReference>
<reference evidence="7" key="1">
    <citation type="submission" date="2017-02" db="EMBL/GenBank/DDBJ databases">
        <authorList>
            <person name="Varghese N."/>
            <person name="Submissions S."/>
        </authorList>
    </citation>
    <scope>NUCLEOTIDE SEQUENCE [LARGE SCALE GENOMIC DNA]</scope>
    <source>
        <strain evidence="7">ATCC 27094</strain>
    </source>
</reference>
<proteinExistence type="predicted"/>
<accession>A0A1T4P1Y0</accession>
<keyword evidence="1 3" id="KW-0238">DNA-binding</keyword>
<dbReference type="EMBL" id="FUWJ01000002">
    <property type="protein sequence ID" value="SJZ85534.1"/>
    <property type="molecule type" value="Genomic_DNA"/>
</dbReference>
<dbReference type="SMART" id="SM00448">
    <property type="entry name" value="REC"/>
    <property type="match status" value="1"/>
</dbReference>
<dbReference type="PANTHER" id="PTHR48111">
    <property type="entry name" value="REGULATOR OF RPOS"/>
    <property type="match status" value="1"/>
</dbReference>
<evidence type="ECO:0000259" key="4">
    <source>
        <dbReference type="PROSITE" id="PS50110"/>
    </source>
</evidence>
<dbReference type="STRING" id="225324.SAMN02745126_02570"/>
<dbReference type="Gene3D" id="1.10.10.10">
    <property type="entry name" value="Winged helix-like DNA-binding domain superfamily/Winged helix DNA-binding domain"/>
    <property type="match status" value="1"/>
</dbReference>
<dbReference type="CDD" id="cd00383">
    <property type="entry name" value="trans_reg_C"/>
    <property type="match status" value="1"/>
</dbReference>
<organism evidence="6 7">
    <name type="scientific">Enhydrobacter aerosaccus</name>
    <dbReference type="NCBI Taxonomy" id="225324"/>
    <lineage>
        <taxon>Bacteria</taxon>
        <taxon>Pseudomonadati</taxon>
        <taxon>Pseudomonadota</taxon>
        <taxon>Alphaproteobacteria</taxon>
        <taxon>Hyphomicrobiales</taxon>
        <taxon>Enhydrobacter</taxon>
    </lineage>
</organism>
<dbReference type="RefSeq" id="WP_085934237.1">
    <property type="nucleotide sequence ID" value="NZ_FUWJ01000002.1"/>
</dbReference>